<dbReference type="AlphaFoldDB" id="A0A1H9FXC0"/>
<dbReference type="InterPro" id="IPR013196">
    <property type="entry name" value="HTH_11"/>
</dbReference>
<feature type="domain" description="Helix-turn-helix type 11" evidence="1">
    <location>
        <begin position="13"/>
        <end position="53"/>
    </location>
</feature>
<sequence>MAFIDTFYQLERLAYLIQRKATGSPTELAAKLEVSPRTVHNLLEQLRNWGAEIAYCRERCSYYYVQPINLCFSVIQPAEDARKITGGRKNISSFLLDAEFLRWGGASLYC</sequence>
<dbReference type="STRING" id="478744.SAMN05444359_109126"/>
<dbReference type="RefSeq" id="WP_090167950.1">
    <property type="nucleotide sequence ID" value="NZ_FOFB01000009.1"/>
</dbReference>
<dbReference type="OrthoDB" id="770928at2"/>
<protein>
    <submittedName>
        <fullName evidence="2">HTH domain-containing protein</fullName>
    </submittedName>
</protein>
<proteinExistence type="predicted"/>
<keyword evidence="3" id="KW-1185">Reference proteome</keyword>
<gene>
    <name evidence="2" type="ORF">SAMN05444359_109126</name>
</gene>
<evidence type="ECO:0000313" key="3">
    <source>
        <dbReference type="Proteomes" id="UP000199021"/>
    </source>
</evidence>
<dbReference type="Pfam" id="PF08279">
    <property type="entry name" value="HTH_11"/>
    <property type="match status" value="1"/>
</dbReference>
<accession>A0A1H9FXC0</accession>
<dbReference type="SUPFAM" id="SSF46785">
    <property type="entry name" value="Winged helix' DNA-binding domain"/>
    <property type="match status" value="1"/>
</dbReference>
<evidence type="ECO:0000259" key="1">
    <source>
        <dbReference type="Pfam" id="PF08279"/>
    </source>
</evidence>
<dbReference type="InParanoid" id="A0A1H9FXC0"/>
<evidence type="ECO:0000313" key="2">
    <source>
        <dbReference type="EMBL" id="SEQ42138.1"/>
    </source>
</evidence>
<dbReference type="Gene3D" id="1.10.10.10">
    <property type="entry name" value="Winged helix-like DNA-binding domain superfamily/Winged helix DNA-binding domain"/>
    <property type="match status" value="1"/>
</dbReference>
<name>A0A1H9FXC0_9BACT</name>
<dbReference type="EMBL" id="FOFB01000009">
    <property type="protein sequence ID" value="SEQ42138.1"/>
    <property type="molecule type" value="Genomic_DNA"/>
</dbReference>
<organism evidence="2 3">
    <name type="scientific">Neolewinella agarilytica</name>
    <dbReference type="NCBI Taxonomy" id="478744"/>
    <lineage>
        <taxon>Bacteria</taxon>
        <taxon>Pseudomonadati</taxon>
        <taxon>Bacteroidota</taxon>
        <taxon>Saprospiria</taxon>
        <taxon>Saprospirales</taxon>
        <taxon>Lewinellaceae</taxon>
        <taxon>Neolewinella</taxon>
    </lineage>
</organism>
<reference evidence="3" key="1">
    <citation type="submission" date="2016-10" db="EMBL/GenBank/DDBJ databases">
        <authorList>
            <person name="Varghese N."/>
            <person name="Submissions S."/>
        </authorList>
    </citation>
    <scope>NUCLEOTIDE SEQUENCE [LARGE SCALE GENOMIC DNA]</scope>
    <source>
        <strain evidence="3">DSM 24740</strain>
    </source>
</reference>
<dbReference type="InterPro" id="IPR036388">
    <property type="entry name" value="WH-like_DNA-bd_sf"/>
</dbReference>
<dbReference type="InterPro" id="IPR036390">
    <property type="entry name" value="WH_DNA-bd_sf"/>
</dbReference>
<dbReference type="Proteomes" id="UP000199021">
    <property type="component" value="Unassembled WGS sequence"/>
</dbReference>